<evidence type="ECO:0000313" key="1">
    <source>
        <dbReference type="EMBL" id="TWS96947.1"/>
    </source>
</evidence>
<dbReference type="EMBL" id="VOHL01000006">
    <property type="protein sequence ID" value="TWS96947.1"/>
    <property type="molecule type" value="Genomic_DNA"/>
</dbReference>
<accession>A0A5C5SBK7</accession>
<dbReference type="Proteomes" id="UP000317430">
    <property type="component" value="Unassembled WGS sequence"/>
</dbReference>
<proteinExistence type="predicted"/>
<keyword evidence="2" id="KW-1185">Reference proteome</keyword>
<comment type="caution">
    <text evidence="1">The sequence shown here is derived from an EMBL/GenBank/DDBJ whole genome shotgun (WGS) entry which is preliminary data.</text>
</comment>
<name>A0A5C5SBK7_9STRE</name>
<dbReference type="AlphaFoldDB" id="A0A5C5SBK7"/>
<reference evidence="1 2" key="1">
    <citation type="submission" date="2019-08" db="EMBL/GenBank/DDBJ databases">
        <authorList>
            <person name="Lei W."/>
        </authorList>
    </citation>
    <scope>NUCLEOTIDE SEQUENCE [LARGE SCALE GENOMIC DNA]</scope>
    <source>
        <strain evidence="1 2">CCUG 66496</strain>
    </source>
</reference>
<organism evidence="1 2">
    <name type="scientific">Streptococcus cuniculipharyngis</name>
    <dbReference type="NCBI Taxonomy" id="1562651"/>
    <lineage>
        <taxon>Bacteria</taxon>
        <taxon>Bacillati</taxon>
        <taxon>Bacillota</taxon>
        <taxon>Bacilli</taxon>
        <taxon>Lactobacillales</taxon>
        <taxon>Streptococcaceae</taxon>
        <taxon>Streptococcus</taxon>
    </lineage>
</organism>
<sequence length="54" mass="6201">MLKIGVGPIKEKLDLSFTQLNQGERRDLDLLISYPHFICQNIKATSNPKELTSW</sequence>
<protein>
    <submittedName>
        <fullName evidence="1">Fructose-1,6-bisphosphatase</fullName>
    </submittedName>
</protein>
<evidence type="ECO:0000313" key="2">
    <source>
        <dbReference type="Proteomes" id="UP000317430"/>
    </source>
</evidence>
<gene>
    <name evidence="1" type="ORF">FRX57_06435</name>
</gene>